<accession>M4RTP4</accession>
<evidence type="ECO:0008006" key="3">
    <source>
        <dbReference type="Google" id="ProtNLM"/>
    </source>
</evidence>
<evidence type="ECO:0000313" key="2">
    <source>
        <dbReference type="Proteomes" id="UP000011864"/>
    </source>
</evidence>
<dbReference type="EMBL" id="CP003837">
    <property type="protein sequence ID" value="AGH46931.1"/>
    <property type="molecule type" value="Genomic_DNA"/>
</dbReference>
<dbReference type="HOGENOM" id="CLU_116773_0_0_6"/>
<dbReference type="PATRIC" id="fig|1129794.4.peg.4814"/>
<sequence length="209" mass="23912">MQKFESSTHDSLNSLCESEELSGVLHPYAFIQGIIFAVAAAPEIPMPETWLPWAIKTNNQLTSTEQADNLTDILMKLLQLQLKSMSEEKIHLPIGITFNQDGHKQSSVALWCQGMLFGHSQLESVWQHAWHKMQLSDKEQMQQLQKDLSHCLYMFTTFADIPLAIKQAEERGNDQLFNILPKIFFIVPTNPKNLCRTVWPIGRLFTQSV</sequence>
<dbReference type="NCBIfam" id="TIGR02292">
    <property type="entry name" value="ygfB_yecA"/>
    <property type="match status" value="1"/>
</dbReference>
<dbReference type="STRING" id="1129794.C427_4832"/>
<proteinExistence type="predicted"/>
<protein>
    <recommendedName>
        <fullName evidence="3">YecA family protein</fullName>
    </recommendedName>
</protein>
<evidence type="ECO:0000313" key="1">
    <source>
        <dbReference type="EMBL" id="AGH46931.1"/>
    </source>
</evidence>
<dbReference type="eggNOG" id="COG3318">
    <property type="taxonomic scope" value="Bacteria"/>
</dbReference>
<organism evidence="1 2">
    <name type="scientific">Paraglaciecola psychrophila 170</name>
    <dbReference type="NCBI Taxonomy" id="1129794"/>
    <lineage>
        <taxon>Bacteria</taxon>
        <taxon>Pseudomonadati</taxon>
        <taxon>Pseudomonadota</taxon>
        <taxon>Gammaproteobacteria</taxon>
        <taxon>Alteromonadales</taxon>
        <taxon>Alteromonadaceae</taxon>
        <taxon>Paraglaciecola</taxon>
    </lineage>
</organism>
<dbReference type="KEGG" id="gps:C427_4832"/>
<dbReference type="Proteomes" id="UP000011864">
    <property type="component" value="Chromosome"/>
</dbReference>
<dbReference type="InterPro" id="IPR036255">
    <property type="entry name" value="YgfB-like_sf"/>
</dbReference>
<name>M4RTP4_9ALTE</name>
<dbReference type="SUPFAM" id="SSF101327">
    <property type="entry name" value="YgfB-like"/>
    <property type="match status" value="1"/>
</dbReference>
<dbReference type="Pfam" id="PF03695">
    <property type="entry name" value="UPF0149"/>
    <property type="match status" value="1"/>
</dbReference>
<keyword evidence="2" id="KW-1185">Reference proteome</keyword>
<gene>
    <name evidence="1" type="ORF">C427_4832</name>
</gene>
<reference evidence="1 2" key="1">
    <citation type="journal article" date="2013" name="Genome Announc.">
        <title>Complete Genome Sequence of Glaciecola psychrophila Strain 170T.</title>
        <authorList>
            <person name="Yin J."/>
            <person name="Chen J."/>
            <person name="Liu G."/>
            <person name="Yu Y."/>
            <person name="Song L."/>
            <person name="Wang X."/>
            <person name="Qu X."/>
        </authorList>
    </citation>
    <scope>NUCLEOTIDE SEQUENCE [LARGE SCALE GENOMIC DNA]</scope>
    <source>
        <strain evidence="1 2">170</strain>
    </source>
</reference>
<dbReference type="AlphaFoldDB" id="M4RTP4"/>
<dbReference type="RefSeq" id="WP_015431266.1">
    <property type="nucleotide sequence ID" value="NC_020514.1"/>
</dbReference>
<dbReference type="InterPro" id="IPR011978">
    <property type="entry name" value="YgfB-like"/>
</dbReference>